<evidence type="ECO:0000256" key="1">
    <source>
        <dbReference type="SAM" id="MobiDB-lite"/>
    </source>
</evidence>
<feature type="compositionally biased region" description="Polar residues" evidence="1">
    <location>
        <begin position="43"/>
        <end position="57"/>
    </location>
</feature>
<proteinExistence type="predicted"/>
<dbReference type="EMBL" id="JAPDOD010000007">
    <property type="protein sequence ID" value="MDA0160739.1"/>
    <property type="molecule type" value="Genomic_DNA"/>
</dbReference>
<organism evidence="3 4">
    <name type="scientific">Solirubrobacter ginsenosidimutans</name>
    <dbReference type="NCBI Taxonomy" id="490573"/>
    <lineage>
        <taxon>Bacteria</taxon>
        <taxon>Bacillati</taxon>
        <taxon>Actinomycetota</taxon>
        <taxon>Thermoleophilia</taxon>
        <taxon>Solirubrobacterales</taxon>
        <taxon>Solirubrobacteraceae</taxon>
        <taxon>Solirubrobacter</taxon>
    </lineage>
</organism>
<keyword evidence="2" id="KW-0812">Transmembrane</keyword>
<gene>
    <name evidence="3" type="ORF">OM076_10725</name>
</gene>
<protein>
    <submittedName>
        <fullName evidence="3">Uncharacterized protein</fullName>
    </submittedName>
</protein>
<dbReference type="RefSeq" id="WP_270039751.1">
    <property type="nucleotide sequence ID" value="NZ_JAPDOD010000007.1"/>
</dbReference>
<keyword evidence="4" id="KW-1185">Reference proteome</keyword>
<feature type="region of interest" description="Disordered" evidence="1">
    <location>
        <begin position="43"/>
        <end position="69"/>
    </location>
</feature>
<evidence type="ECO:0000313" key="3">
    <source>
        <dbReference type="EMBL" id="MDA0160739.1"/>
    </source>
</evidence>
<feature type="compositionally biased region" description="Basic and acidic residues" evidence="1">
    <location>
        <begin position="58"/>
        <end position="69"/>
    </location>
</feature>
<evidence type="ECO:0000256" key="2">
    <source>
        <dbReference type="SAM" id="Phobius"/>
    </source>
</evidence>
<comment type="caution">
    <text evidence="3">The sequence shown here is derived from an EMBL/GenBank/DDBJ whole genome shotgun (WGS) entry which is preliminary data.</text>
</comment>
<reference evidence="3" key="1">
    <citation type="submission" date="2022-10" db="EMBL/GenBank/DDBJ databases">
        <title>The WGS of Solirubrobacter ginsenosidimutans DSM 21036.</title>
        <authorList>
            <person name="Jiang Z."/>
        </authorList>
    </citation>
    <scope>NUCLEOTIDE SEQUENCE</scope>
    <source>
        <strain evidence="3">DSM 21036</strain>
    </source>
</reference>
<keyword evidence="2" id="KW-0472">Membrane</keyword>
<accession>A0A9X3RZY4</accession>
<keyword evidence="2" id="KW-1133">Transmembrane helix</keyword>
<feature type="transmembrane region" description="Helical" evidence="2">
    <location>
        <begin position="21"/>
        <end position="40"/>
    </location>
</feature>
<sequence>MTAPYTNLSANDGVASRRRPLRAAAAAIGATVVIAIGAYATKQYSSGSPPVSRSAPTTREHVSSEHAMREMRMTIRALYGPQPRLQRSRRHGV</sequence>
<dbReference type="Proteomes" id="UP001149140">
    <property type="component" value="Unassembled WGS sequence"/>
</dbReference>
<name>A0A9X3RZY4_9ACTN</name>
<dbReference type="AlphaFoldDB" id="A0A9X3RZY4"/>
<evidence type="ECO:0000313" key="4">
    <source>
        <dbReference type="Proteomes" id="UP001149140"/>
    </source>
</evidence>